<evidence type="ECO:0008006" key="4">
    <source>
        <dbReference type="Google" id="ProtNLM"/>
    </source>
</evidence>
<reference evidence="2" key="1">
    <citation type="submission" date="2021-05" db="EMBL/GenBank/DDBJ databases">
        <title>Complete genome sequence of the cellulolytic planctomycete Telmatocola sphagniphila SP2T and characterization of the first cellulase from planctomycetes.</title>
        <authorList>
            <person name="Rakitin A.L."/>
            <person name="Beletsky A.V."/>
            <person name="Naumoff D.G."/>
            <person name="Kulichevskaya I.S."/>
            <person name="Mardanov A.V."/>
            <person name="Ravin N.V."/>
            <person name="Dedysh S.N."/>
        </authorList>
    </citation>
    <scope>NUCLEOTIDE SEQUENCE</scope>
    <source>
        <strain evidence="2">SP2T</strain>
    </source>
</reference>
<accession>A0A8E6EVW1</accession>
<evidence type="ECO:0000313" key="2">
    <source>
        <dbReference type="EMBL" id="QVL33127.1"/>
    </source>
</evidence>
<dbReference type="EMBL" id="CP074694">
    <property type="protein sequence ID" value="QVL33127.1"/>
    <property type="molecule type" value="Genomic_DNA"/>
</dbReference>
<gene>
    <name evidence="2" type="ORF">KIH39_04210</name>
</gene>
<dbReference type="Proteomes" id="UP000676194">
    <property type="component" value="Chromosome"/>
</dbReference>
<protein>
    <recommendedName>
        <fullName evidence="4">SH3 domain-containing protein</fullName>
    </recommendedName>
</protein>
<feature type="region of interest" description="Disordered" evidence="1">
    <location>
        <begin position="266"/>
        <end position="292"/>
    </location>
</feature>
<sequence length="369" mass="40600">MRSAWLSIISSLVFVCTGRAADPLQYGTVSYDIEVRAAAGWNTPTCGTLAKGQQVVIHHVQDEFYAILPPEGSVSWVNHKFLGKLDPNLTRQAVEIKKEIEFYAGSTKNPSNIVEGKLPKGEIVEIVGEKVAYDGSTWYPILPKPGEFRYLPKASVSQIKNAPVDGSRWDGNASLASRTRDGGVPATLTSRTTFGNNVAAPATGGGVNHPLWSQAEQAYQSGDHSRADKLFTQIYQEMNKTNNWTYDEKLMCFNRIAKCQEMIRKNTNGGDSSRFDNSGRSISNSSSVNSDIQSSGSVYIRRAAFEIDGKQAYALENERRQVMYYATVQSGVAIENYVGRQVEAKGTVQNRGDVRGVPYMNISQISSSR</sequence>
<evidence type="ECO:0000256" key="1">
    <source>
        <dbReference type="SAM" id="MobiDB-lite"/>
    </source>
</evidence>
<proteinExistence type="predicted"/>
<name>A0A8E6EVW1_9BACT</name>
<dbReference type="RefSeq" id="WP_213498017.1">
    <property type="nucleotide sequence ID" value="NZ_CP074694.1"/>
</dbReference>
<keyword evidence="3" id="KW-1185">Reference proteome</keyword>
<dbReference type="KEGG" id="tsph:KIH39_04210"/>
<organism evidence="2 3">
    <name type="scientific">Telmatocola sphagniphila</name>
    <dbReference type="NCBI Taxonomy" id="1123043"/>
    <lineage>
        <taxon>Bacteria</taxon>
        <taxon>Pseudomonadati</taxon>
        <taxon>Planctomycetota</taxon>
        <taxon>Planctomycetia</taxon>
        <taxon>Gemmatales</taxon>
        <taxon>Gemmataceae</taxon>
    </lineage>
</organism>
<evidence type="ECO:0000313" key="3">
    <source>
        <dbReference type="Proteomes" id="UP000676194"/>
    </source>
</evidence>
<feature type="compositionally biased region" description="Low complexity" evidence="1">
    <location>
        <begin position="276"/>
        <end position="292"/>
    </location>
</feature>
<dbReference type="AlphaFoldDB" id="A0A8E6EVW1"/>